<dbReference type="NCBIfam" id="NF041551">
    <property type="entry name" value="YlcI_YnfO_N"/>
    <property type="match status" value="1"/>
</dbReference>
<proteinExistence type="inferred from homology"/>
<dbReference type="Pfam" id="PF08681">
    <property type="entry name" value="TacA1"/>
    <property type="match status" value="1"/>
</dbReference>
<dbReference type="SUPFAM" id="SSF47598">
    <property type="entry name" value="Ribbon-helix-helix"/>
    <property type="match status" value="1"/>
</dbReference>
<dbReference type="Gene3D" id="1.20.5.780">
    <property type="entry name" value="Single helix bin"/>
    <property type="match status" value="1"/>
</dbReference>
<dbReference type="InterPro" id="IPR014795">
    <property type="entry name" value="TacA_1-like"/>
</dbReference>
<evidence type="ECO:0000256" key="2">
    <source>
        <dbReference type="ARBA" id="ARBA00049988"/>
    </source>
</evidence>
<dbReference type="EMBL" id="CADCVX010000073">
    <property type="protein sequence ID" value="CAA9486435.1"/>
    <property type="molecule type" value="Genomic_DNA"/>
</dbReference>
<protein>
    <recommendedName>
        <fullName evidence="4">DUF1778 domain-containing protein</fullName>
    </recommendedName>
</protein>
<accession>A0A6J4S4U1</accession>
<evidence type="ECO:0000256" key="1">
    <source>
        <dbReference type="ARBA" id="ARBA00022649"/>
    </source>
</evidence>
<dbReference type="AlphaFoldDB" id="A0A6J4S4U1"/>
<dbReference type="PANTHER" id="PTHR35401:SF2">
    <property type="entry name" value="ABC-TYPE TRANSPORT SYSTEM"/>
    <property type="match status" value="1"/>
</dbReference>
<dbReference type="PANTHER" id="PTHR35401">
    <property type="entry name" value="COPG FAMILY HELIX-TURN-HELIX PROTEIN-RELATED-RELATED"/>
    <property type="match status" value="1"/>
</dbReference>
<sequence>MQSPSTTARLEARLPVDVHALLKRAAEIEGRSLTDFVVTAAREAATRVIDEASVIRLSVADQQRFADALIDPKPLAPAMERARERHRALIA</sequence>
<name>A0A6J4S4U1_9SPHN</name>
<dbReference type="GO" id="GO:0006355">
    <property type="term" value="P:regulation of DNA-templated transcription"/>
    <property type="evidence" value="ECO:0007669"/>
    <property type="project" value="InterPro"/>
</dbReference>
<dbReference type="InterPro" id="IPR010985">
    <property type="entry name" value="Ribbon_hlx_hlx"/>
</dbReference>
<evidence type="ECO:0008006" key="4">
    <source>
        <dbReference type="Google" id="ProtNLM"/>
    </source>
</evidence>
<keyword evidence="1" id="KW-1277">Toxin-antitoxin system</keyword>
<evidence type="ECO:0000313" key="3">
    <source>
        <dbReference type="EMBL" id="CAA9486435.1"/>
    </source>
</evidence>
<comment type="similarity">
    <text evidence="2">Belongs to the TacA antitoxin family.</text>
</comment>
<organism evidence="3">
    <name type="scientific">uncultured Sphingomonadaceae bacterium</name>
    <dbReference type="NCBI Taxonomy" id="169976"/>
    <lineage>
        <taxon>Bacteria</taxon>
        <taxon>Pseudomonadati</taxon>
        <taxon>Pseudomonadota</taxon>
        <taxon>Alphaproteobacteria</taxon>
        <taxon>Sphingomonadales</taxon>
        <taxon>Sphingomonadaceae</taxon>
        <taxon>environmental samples</taxon>
    </lineage>
</organism>
<reference evidence="3" key="1">
    <citation type="submission" date="2020-02" db="EMBL/GenBank/DDBJ databases">
        <authorList>
            <person name="Meier V. D."/>
        </authorList>
    </citation>
    <scope>NUCLEOTIDE SEQUENCE</scope>
    <source>
        <strain evidence="3">AVDCRST_MAG91</strain>
    </source>
</reference>
<gene>
    <name evidence="3" type="ORF">AVDCRST_MAG91-308</name>
</gene>